<evidence type="ECO:0000256" key="1">
    <source>
        <dbReference type="ARBA" id="ARBA00004141"/>
    </source>
</evidence>
<keyword evidence="3 6" id="KW-1133">Transmembrane helix</keyword>
<reference evidence="8 9" key="1">
    <citation type="submission" date="2024-02" db="EMBL/GenBank/DDBJ databases">
        <title>Discinaceae phylogenomics.</title>
        <authorList>
            <person name="Dirks A.C."/>
            <person name="James T.Y."/>
        </authorList>
    </citation>
    <scope>NUCLEOTIDE SEQUENCE [LARGE SCALE GENOMIC DNA]</scope>
    <source>
        <strain evidence="8 9">ACD0624</strain>
    </source>
</reference>
<feature type="transmembrane region" description="Helical" evidence="6">
    <location>
        <begin position="65"/>
        <end position="83"/>
    </location>
</feature>
<keyword evidence="4 6" id="KW-0472">Membrane</keyword>
<sequence length="382" mass="42597">MGSSGSHYEDFLEASDEDEDLVGRCLYNRFGKSTFAFMGRADQDEETKRLAKIVVGLKLSLAFEVMYLISIYLVKFGMLFLYARFARDTKHITVYLRITQGVCAITFVICITALFLSCVPINMFWSLFVTNQQCTRRTLLTFTSGISNIVTNTLVLAVPVPLLFRATLTTRERIGMAILYFFGAFVIVASALRFATQLLNVSVPQAIGWSQIEVSLAIILACAPMCVKVLLAPLVDPHEIETPHGSSKFMGRSTSLLGRLKSRESGYVQYGQKERTQADINPSSFAERQLAARQGSFSVPTMRFHDARSSTEQLPSDYSKRYSGVSVESSVAISEDVRTPGDISIPDYRRLRVVRAEVNGQSNWEVRPVSSEPFSELGPRPI</sequence>
<feature type="transmembrane region" description="Helical" evidence="6">
    <location>
        <begin position="176"/>
        <end position="194"/>
    </location>
</feature>
<dbReference type="InterPro" id="IPR052337">
    <property type="entry name" value="SAT4-like"/>
</dbReference>
<evidence type="ECO:0000313" key="9">
    <source>
        <dbReference type="Proteomes" id="UP001447188"/>
    </source>
</evidence>
<proteinExistence type="inferred from homology"/>
<feature type="domain" description="Rhodopsin" evidence="7">
    <location>
        <begin position="51"/>
        <end position="230"/>
    </location>
</feature>
<dbReference type="Proteomes" id="UP001447188">
    <property type="component" value="Unassembled WGS sequence"/>
</dbReference>
<evidence type="ECO:0000256" key="6">
    <source>
        <dbReference type="SAM" id="Phobius"/>
    </source>
</evidence>
<evidence type="ECO:0000256" key="2">
    <source>
        <dbReference type="ARBA" id="ARBA00022692"/>
    </source>
</evidence>
<evidence type="ECO:0000256" key="5">
    <source>
        <dbReference type="ARBA" id="ARBA00038359"/>
    </source>
</evidence>
<evidence type="ECO:0000256" key="3">
    <source>
        <dbReference type="ARBA" id="ARBA00022989"/>
    </source>
</evidence>
<dbReference type="Pfam" id="PF20684">
    <property type="entry name" value="Fung_rhodopsin"/>
    <property type="match status" value="1"/>
</dbReference>
<protein>
    <recommendedName>
        <fullName evidence="7">Rhodopsin domain-containing protein</fullName>
    </recommendedName>
</protein>
<evidence type="ECO:0000313" key="8">
    <source>
        <dbReference type="EMBL" id="KAL0635233.1"/>
    </source>
</evidence>
<dbReference type="PANTHER" id="PTHR33048">
    <property type="entry name" value="PTH11-LIKE INTEGRAL MEMBRANE PROTEIN (AFU_ORTHOLOGUE AFUA_5G11245)"/>
    <property type="match status" value="1"/>
</dbReference>
<accession>A0ABR3GGZ6</accession>
<name>A0ABR3GGZ6_9PEZI</name>
<evidence type="ECO:0000259" key="7">
    <source>
        <dbReference type="Pfam" id="PF20684"/>
    </source>
</evidence>
<keyword evidence="2 6" id="KW-0812">Transmembrane</keyword>
<evidence type="ECO:0000256" key="4">
    <source>
        <dbReference type="ARBA" id="ARBA00023136"/>
    </source>
</evidence>
<dbReference type="PANTHER" id="PTHR33048:SF47">
    <property type="entry name" value="INTEGRAL MEMBRANE PROTEIN-RELATED"/>
    <property type="match status" value="1"/>
</dbReference>
<keyword evidence="9" id="KW-1185">Reference proteome</keyword>
<dbReference type="InterPro" id="IPR049326">
    <property type="entry name" value="Rhodopsin_dom_fungi"/>
</dbReference>
<feature type="transmembrane region" description="Helical" evidence="6">
    <location>
        <begin position="145"/>
        <end position="164"/>
    </location>
</feature>
<feature type="transmembrane region" description="Helical" evidence="6">
    <location>
        <begin position="104"/>
        <end position="125"/>
    </location>
</feature>
<gene>
    <name evidence="8" type="ORF">Q9L58_005799</name>
</gene>
<comment type="caution">
    <text evidence="8">The sequence shown here is derived from an EMBL/GenBank/DDBJ whole genome shotgun (WGS) entry which is preliminary data.</text>
</comment>
<organism evidence="8 9">
    <name type="scientific">Discina gigas</name>
    <dbReference type="NCBI Taxonomy" id="1032678"/>
    <lineage>
        <taxon>Eukaryota</taxon>
        <taxon>Fungi</taxon>
        <taxon>Dikarya</taxon>
        <taxon>Ascomycota</taxon>
        <taxon>Pezizomycotina</taxon>
        <taxon>Pezizomycetes</taxon>
        <taxon>Pezizales</taxon>
        <taxon>Discinaceae</taxon>
        <taxon>Discina</taxon>
    </lineage>
</organism>
<dbReference type="EMBL" id="JBBBZM010000074">
    <property type="protein sequence ID" value="KAL0635233.1"/>
    <property type="molecule type" value="Genomic_DNA"/>
</dbReference>
<comment type="subcellular location">
    <subcellularLocation>
        <location evidence="1">Membrane</location>
        <topology evidence="1">Multi-pass membrane protein</topology>
    </subcellularLocation>
</comment>
<comment type="similarity">
    <text evidence="5">Belongs to the SAT4 family.</text>
</comment>